<dbReference type="EMBL" id="JAHQCR010000066">
    <property type="protein sequence ID" value="MBU9723008.1"/>
    <property type="molecule type" value="Genomic_DNA"/>
</dbReference>
<sequence length="235" mass="25541">MGLQISKDLIQEGYVVVSMSRNKGRGESVAKELGRNYKFIPGDVTGQGDINKAYEQIKSQFGQLHVLINNAGIITAGGIEELATDDWEKMIDVNLNAPYKLTKKMLPLLKAGEGVNRSILNISSISSKISGSSIGYSTCKAGIDMMTRSLAKELAQYGIRVNSVNPGLVDTGFQVTNDVVSEKEYGQFLEQAAKPYPLGVGRVEDVSNLVMFLVSEKARWITGSNYVIDGGRLVN</sequence>
<comment type="caution">
    <text evidence="3">The sequence shown here is derived from an EMBL/GenBank/DDBJ whole genome shotgun (WGS) entry which is preliminary data.</text>
</comment>
<evidence type="ECO:0000313" key="3">
    <source>
        <dbReference type="EMBL" id="MBU9723008.1"/>
    </source>
</evidence>
<reference evidence="3 4" key="1">
    <citation type="submission" date="2021-06" db="EMBL/GenBank/DDBJ databases">
        <title>Bacillus sp. RD4P76, an endophyte from a halophyte.</title>
        <authorList>
            <person name="Sun J.-Q."/>
        </authorList>
    </citation>
    <scope>NUCLEOTIDE SEQUENCE [LARGE SCALE GENOMIC DNA]</scope>
    <source>
        <strain evidence="3 4">JCM 17098</strain>
    </source>
</reference>
<dbReference type="PROSITE" id="PS00061">
    <property type="entry name" value="ADH_SHORT"/>
    <property type="match status" value="1"/>
</dbReference>
<dbReference type="Pfam" id="PF13561">
    <property type="entry name" value="adh_short_C2"/>
    <property type="match status" value="1"/>
</dbReference>
<proteinExistence type="inferred from homology"/>
<gene>
    <name evidence="3" type="ORF">KS407_16435</name>
</gene>
<dbReference type="CDD" id="cd05233">
    <property type="entry name" value="SDR_c"/>
    <property type="match status" value="1"/>
</dbReference>
<dbReference type="Proteomes" id="UP000790580">
    <property type="component" value="Unassembled WGS sequence"/>
</dbReference>
<name>A0ABS6JWN6_9BACI</name>
<evidence type="ECO:0000313" key="4">
    <source>
        <dbReference type="Proteomes" id="UP000790580"/>
    </source>
</evidence>
<dbReference type="PANTHER" id="PTHR42760:SF133">
    <property type="entry name" value="3-OXOACYL-[ACYL-CARRIER-PROTEIN] REDUCTASE"/>
    <property type="match status" value="1"/>
</dbReference>
<evidence type="ECO:0000256" key="1">
    <source>
        <dbReference type="ARBA" id="ARBA00006484"/>
    </source>
</evidence>
<evidence type="ECO:0000256" key="2">
    <source>
        <dbReference type="ARBA" id="ARBA00023002"/>
    </source>
</evidence>
<protein>
    <submittedName>
        <fullName evidence="3">SDR family oxidoreductase</fullName>
    </submittedName>
</protein>
<organism evidence="3 4">
    <name type="scientific">Evansella alkalicola</name>
    <dbReference type="NCBI Taxonomy" id="745819"/>
    <lineage>
        <taxon>Bacteria</taxon>
        <taxon>Bacillati</taxon>
        <taxon>Bacillota</taxon>
        <taxon>Bacilli</taxon>
        <taxon>Bacillales</taxon>
        <taxon>Bacillaceae</taxon>
        <taxon>Evansella</taxon>
    </lineage>
</organism>
<dbReference type="PANTHER" id="PTHR42760">
    <property type="entry name" value="SHORT-CHAIN DEHYDROGENASES/REDUCTASES FAMILY MEMBER"/>
    <property type="match status" value="1"/>
</dbReference>
<accession>A0ABS6JWN6</accession>
<keyword evidence="2" id="KW-0560">Oxidoreductase</keyword>
<dbReference type="InterPro" id="IPR002347">
    <property type="entry name" value="SDR_fam"/>
</dbReference>
<keyword evidence="4" id="KW-1185">Reference proteome</keyword>
<comment type="similarity">
    <text evidence="1">Belongs to the short-chain dehydrogenases/reductases (SDR) family.</text>
</comment>
<dbReference type="InterPro" id="IPR020904">
    <property type="entry name" value="Sc_DH/Rdtase_CS"/>
</dbReference>